<gene>
    <name evidence="2" type="ORF">DFR56_10445</name>
</gene>
<evidence type="ECO:0000259" key="1">
    <source>
        <dbReference type="Pfam" id="PF09848"/>
    </source>
</evidence>
<protein>
    <submittedName>
        <fullName evidence="2">Uncharacterized protein DUF2075</fullName>
    </submittedName>
</protein>
<organism evidence="2 3">
    <name type="scientific">Pseudogracilibacillus auburnensis</name>
    <dbReference type="NCBI Taxonomy" id="1494959"/>
    <lineage>
        <taxon>Bacteria</taxon>
        <taxon>Bacillati</taxon>
        <taxon>Bacillota</taxon>
        <taxon>Bacilli</taxon>
        <taxon>Bacillales</taxon>
        <taxon>Bacillaceae</taxon>
        <taxon>Pseudogracilibacillus</taxon>
    </lineage>
</organism>
<accession>A0A2V3W0S5</accession>
<dbReference type="SUPFAM" id="SSF52540">
    <property type="entry name" value="P-loop containing nucleoside triphosphate hydrolases"/>
    <property type="match status" value="1"/>
</dbReference>
<dbReference type="EMBL" id="QJJQ01000004">
    <property type="protein sequence ID" value="PXW87897.1"/>
    <property type="molecule type" value="Genomic_DNA"/>
</dbReference>
<evidence type="ECO:0000313" key="3">
    <source>
        <dbReference type="Proteomes" id="UP000247978"/>
    </source>
</evidence>
<dbReference type="RefSeq" id="WP_158525526.1">
    <property type="nucleotide sequence ID" value="NZ_JADIJL010000007.1"/>
</dbReference>
<proteinExistence type="predicted"/>
<dbReference type="Proteomes" id="UP000247978">
    <property type="component" value="Unassembled WGS sequence"/>
</dbReference>
<reference evidence="2 3" key="1">
    <citation type="submission" date="2018-05" db="EMBL/GenBank/DDBJ databases">
        <title>Genomic Encyclopedia of Type Strains, Phase IV (KMG-IV): sequencing the most valuable type-strain genomes for metagenomic binning, comparative biology and taxonomic classification.</title>
        <authorList>
            <person name="Goeker M."/>
        </authorList>
    </citation>
    <scope>NUCLEOTIDE SEQUENCE [LARGE SCALE GENOMIC DNA]</scope>
    <source>
        <strain evidence="2 3">DSM 28556</strain>
    </source>
</reference>
<dbReference type="OrthoDB" id="1411900at2"/>
<keyword evidence="3" id="KW-1185">Reference proteome</keyword>
<comment type="caution">
    <text evidence="2">The sequence shown here is derived from an EMBL/GenBank/DDBJ whole genome shotgun (WGS) entry which is preliminary data.</text>
</comment>
<name>A0A2V3W0S5_9BACI</name>
<dbReference type="Pfam" id="PF09848">
    <property type="entry name" value="SLFN-g3_helicase"/>
    <property type="match status" value="1"/>
</dbReference>
<dbReference type="Gene3D" id="3.40.50.300">
    <property type="entry name" value="P-loop containing nucleotide triphosphate hydrolases"/>
    <property type="match status" value="1"/>
</dbReference>
<dbReference type="InterPro" id="IPR027417">
    <property type="entry name" value="P-loop_NTPase"/>
</dbReference>
<sequence length="493" mass="58345">MVKRVNLLTLNLMFRENLVEDYLNDERINYRELETLSSFVEEIRKKYSKINIFDGYVYDYSIPQISKQFDILKVASNYIINIELKETSTEEKIKKQLKENSYYLSSTGRKIWTFTYVKSSNSIYEYIAEEDRLDLIADFESFIEWLEEKKITYLEEENINEIFKPKQYLVSVFNDTEKFIRNKYFLNDLQQRFKKEFEESDKLFNAIKGEAGTGKTLLLYDIAKDYKNRGVSTLIIHCAKLNIGHYKLIDYGWNITPIKNFRDSLSTEINATFIDEAQRLTEYQLQYIIKYARENKIKVYFSYDPAQYLHLSEKTSDIANKILGLNSEVINRVLTGKVRNNKEINLFIKKIFDSQHNHTSSLHFRDFIEVLYFDDMKTSNHYIEELIDSSKGEATVLNFTEDLKTPRKYQRYNNVQSVLNAHEVIGQEFNHVVLTLGDYVEYDALGKLYATCSSYYDVVRMFYQLATRAKEKLTLIIINNKDLARRAVKVLNQ</sequence>
<evidence type="ECO:0000313" key="2">
    <source>
        <dbReference type="EMBL" id="PXW87897.1"/>
    </source>
</evidence>
<dbReference type="InterPro" id="IPR018647">
    <property type="entry name" value="SLFN_3-like_DNA/RNA_helicase"/>
</dbReference>
<feature type="domain" description="Schlafen group 3-like DNA/RNA helicase" evidence="1">
    <location>
        <begin position="207"/>
        <end position="391"/>
    </location>
</feature>
<dbReference type="AlphaFoldDB" id="A0A2V3W0S5"/>